<dbReference type="Proteomes" id="UP001056201">
    <property type="component" value="Chromosome 2"/>
</dbReference>
<dbReference type="SFLD" id="SFLDS00003">
    <property type="entry name" value="Haloacid_Dehalogenase"/>
    <property type="match status" value="1"/>
</dbReference>
<sequence>MTQALLFDLDGTLIDSMPHHHNAWIEWHRRHGHPMDEPGFFASTAGRANAEILADLLPHLDAAAIDALAEEKEALYREFARPSLQLIGGAAELAALARNQGLKLAVCTASGLLNMQLAFERFGIGEWIDTVTSPADGLRGKPHPDIFLEAARRLGVAPEACVVFEDAPLGIEAARRAGMRAVALTTTMPREAFTGFDNVVAIVPDLQHFDLGALSPSRPTGEAHHA</sequence>
<dbReference type="PANTHER" id="PTHR43481">
    <property type="entry name" value="FRUCTOSE-1-PHOSPHATE PHOSPHATASE"/>
    <property type="match status" value="1"/>
</dbReference>
<dbReference type="NCBIfam" id="TIGR01509">
    <property type="entry name" value="HAD-SF-IA-v3"/>
    <property type="match status" value="1"/>
</dbReference>
<dbReference type="InterPro" id="IPR023198">
    <property type="entry name" value="PGP-like_dom2"/>
</dbReference>
<dbReference type="RefSeq" id="WP_250199448.1">
    <property type="nucleotide sequence ID" value="NZ_CP097636.1"/>
</dbReference>
<dbReference type="InterPro" id="IPR006439">
    <property type="entry name" value="HAD-SF_hydro_IA"/>
</dbReference>
<accession>A0ABY4SD54</accession>
<organism evidence="1 2">
    <name type="scientific">Aquincola tertiaricarbonis</name>
    <dbReference type="NCBI Taxonomy" id="391953"/>
    <lineage>
        <taxon>Bacteria</taxon>
        <taxon>Pseudomonadati</taxon>
        <taxon>Pseudomonadota</taxon>
        <taxon>Betaproteobacteria</taxon>
        <taxon>Burkholderiales</taxon>
        <taxon>Sphaerotilaceae</taxon>
        <taxon>Aquincola</taxon>
    </lineage>
</organism>
<name>A0ABY4SD54_AQUTE</name>
<evidence type="ECO:0000313" key="1">
    <source>
        <dbReference type="EMBL" id="URI11251.1"/>
    </source>
</evidence>
<dbReference type="SFLD" id="SFLDG01129">
    <property type="entry name" value="C1.5:_HAD__Beta-PGM__Phosphata"/>
    <property type="match status" value="1"/>
</dbReference>
<dbReference type="InterPro" id="IPR051806">
    <property type="entry name" value="HAD-like_SPP"/>
</dbReference>
<dbReference type="EMBL" id="CP097636">
    <property type="protein sequence ID" value="URI11251.1"/>
    <property type="molecule type" value="Genomic_DNA"/>
</dbReference>
<keyword evidence="2" id="KW-1185">Reference proteome</keyword>
<dbReference type="Gene3D" id="3.40.50.1000">
    <property type="entry name" value="HAD superfamily/HAD-like"/>
    <property type="match status" value="1"/>
</dbReference>
<gene>
    <name evidence="1" type="ORF">MW290_20050</name>
</gene>
<dbReference type="PRINTS" id="PR00413">
    <property type="entry name" value="HADHALOGNASE"/>
</dbReference>
<evidence type="ECO:0000313" key="2">
    <source>
        <dbReference type="Proteomes" id="UP001056201"/>
    </source>
</evidence>
<dbReference type="Pfam" id="PF00702">
    <property type="entry name" value="Hydrolase"/>
    <property type="match status" value="1"/>
</dbReference>
<protein>
    <submittedName>
        <fullName evidence="1">HAD family phosphatase</fullName>
    </submittedName>
</protein>
<dbReference type="Gene3D" id="1.10.150.240">
    <property type="entry name" value="Putative phosphatase, domain 2"/>
    <property type="match status" value="1"/>
</dbReference>
<dbReference type="InterPro" id="IPR036412">
    <property type="entry name" value="HAD-like_sf"/>
</dbReference>
<dbReference type="InterPro" id="IPR023214">
    <property type="entry name" value="HAD_sf"/>
</dbReference>
<dbReference type="CDD" id="cd07505">
    <property type="entry name" value="HAD_BPGM-like"/>
    <property type="match status" value="1"/>
</dbReference>
<dbReference type="PANTHER" id="PTHR43481:SF4">
    <property type="entry name" value="GLYCEROL-1-PHOSPHATE PHOSPHOHYDROLASE 1-RELATED"/>
    <property type="match status" value="1"/>
</dbReference>
<dbReference type="SFLD" id="SFLDG01135">
    <property type="entry name" value="C1.5.6:_HAD__Beta-PGM__Phospha"/>
    <property type="match status" value="1"/>
</dbReference>
<reference evidence="1" key="1">
    <citation type="submission" date="2022-05" db="EMBL/GenBank/DDBJ databases">
        <title>An RpoN-dependent PEP-CTERM gene is involved in floc formation of an Aquincola tertiaricarbonis strain.</title>
        <authorList>
            <person name="Qiu D."/>
            <person name="Xia M."/>
        </authorList>
    </citation>
    <scope>NUCLEOTIDE SEQUENCE</scope>
    <source>
        <strain evidence="1">RN12</strain>
    </source>
</reference>
<proteinExistence type="predicted"/>
<dbReference type="SUPFAM" id="SSF56784">
    <property type="entry name" value="HAD-like"/>
    <property type="match status" value="1"/>
</dbReference>